<proteinExistence type="predicted"/>
<protein>
    <submittedName>
        <fullName evidence="1">Uncharacterized protein</fullName>
    </submittedName>
</protein>
<sequence>MSFTRFHDDPARIQKQLEQMTYSGKYMMNVPGNGAQMNFQEDPHIRLEKWGANLSQNAIDIESDLRCQTRNLQRDCVQYQEKKAVNHENSYGSTPSYVEQSRAIAPAWEIRGLKQERITDLPYNPQAHIEIPFLNNLQTRILEKDYYKKC</sequence>
<organism evidence="1">
    <name type="scientific">viral metagenome</name>
    <dbReference type="NCBI Taxonomy" id="1070528"/>
    <lineage>
        <taxon>unclassified sequences</taxon>
        <taxon>metagenomes</taxon>
        <taxon>organismal metagenomes</taxon>
    </lineage>
</organism>
<accession>A0A6C0EIL3</accession>
<evidence type="ECO:0000313" key="1">
    <source>
        <dbReference type="EMBL" id="QHT28220.1"/>
    </source>
</evidence>
<name>A0A6C0EIL3_9ZZZZ</name>
<reference evidence="1" key="1">
    <citation type="journal article" date="2020" name="Nature">
        <title>Giant virus diversity and host interactions through global metagenomics.</title>
        <authorList>
            <person name="Schulz F."/>
            <person name="Roux S."/>
            <person name="Paez-Espino D."/>
            <person name="Jungbluth S."/>
            <person name="Walsh D.A."/>
            <person name="Denef V.J."/>
            <person name="McMahon K.D."/>
            <person name="Konstantinidis K.T."/>
            <person name="Eloe-Fadrosh E.A."/>
            <person name="Kyrpides N.C."/>
            <person name="Woyke T."/>
        </authorList>
    </citation>
    <scope>NUCLEOTIDE SEQUENCE</scope>
    <source>
        <strain evidence="1">GVMAG-M-3300001348-25</strain>
    </source>
</reference>
<dbReference type="AlphaFoldDB" id="A0A6C0EIL3"/>
<dbReference type="EMBL" id="MN738853">
    <property type="protein sequence ID" value="QHT28220.1"/>
    <property type="molecule type" value="Genomic_DNA"/>
</dbReference>